<dbReference type="EMBL" id="JAUTXT010000013">
    <property type="protein sequence ID" value="KAK3675853.1"/>
    <property type="molecule type" value="Genomic_DNA"/>
</dbReference>
<evidence type="ECO:0000313" key="1">
    <source>
        <dbReference type="EMBL" id="KAK3675853.1"/>
    </source>
</evidence>
<gene>
    <name evidence="1" type="ORF">LTR78_004494</name>
</gene>
<evidence type="ECO:0008006" key="3">
    <source>
        <dbReference type="Google" id="ProtNLM"/>
    </source>
</evidence>
<sequence>MPINDLPREILSDILLRATQLNEADGESYTYGLTQAPLPLQKAKLTKYWHDWVLSYNFEHVFERKWRGAERWAELTLKRPKYSIYELIDKPSGYAVYRDPYGSLKLTNELFATVPSTASHVRRLWFNGFYEAESDKLILSVISSCTKLQYLSVPWTILRRATAKDWVNLLNGNTGRGRPLHSLELTAVCLPEAQACSLEDDHTPNPLEDSSVDFSSLKRLKIFGNTLHKPVSDDDLHHIAKTATNLECLDFTNLSTISVAGMLALVKASRNTLQVLEHSPRSSDGFYHPYPGDLESGEHICELLANLPQMRDLSISIPYMCADLFANHDVKWVGELQVRATDVCGCDSNTSPATRVEKLSTTLESVRKLIAARRRMHSKLSAELFFAGCIFEPEKKIVHGDFALAEISSGGRWPEDKQPSTLGPYGQTGTYGKEEGFWDAISEEEYLYAVSRQWVQL</sequence>
<name>A0AAE0WQ64_9PEZI</name>
<keyword evidence="2" id="KW-1185">Reference proteome</keyword>
<protein>
    <recommendedName>
        <fullName evidence="3">F-box domain-containing protein</fullName>
    </recommendedName>
</protein>
<dbReference type="SUPFAM" id="SSF52047">
    <property type="entry name" value="RNI-like"/>
    <property type="match status" value="1"/>
</dbReference>
<proteinExistence type="predicted"/>
<accession>A0AAE0WQ64</accession>
<comment type="caution">
    <text evidence="1">The sequence shown here is derived from an EMBL/GenBank/DDBJ whole genome shotgun (WGS) entry which is preliminary data.</text>
</comment>
<dbReference type="Gene3D" id="3.80.10.10">
    <property type="entry name" value="Ribonuclease Inhibitor"/>
    <property type="match status" value="1"/>
</dbReference>
<evidence type="ECO:0000313" key="2">
    <source>
        <dbReference type="Proteomes" id="UP001274830"/>
    </source>
</evidence>
<dbReference type="Proteomes" id="UP001274830">
    <property type="component" value="Unassembled WGS sequence"/>
</dbReference>
<reference evidence="1" key="1">
    <citation type="submission" date="2023-07" db="EMBL/GenBank/DDBJ databases">
        <title>Black Yeasts Isolated from many extreme environments.</title>
        <authorList>
            <person name="Coleine C."/>
            <person name="Stajich J.E."/>
            <person name="Selbmann L."/>
        </authorList>
    </citation>
    <scope>NUCLEOTIDE SEQUENCE</scope>
    <source>
        <strain evidence="1">CCFEE 5485</strain>
    </source>
</reference>
<dbReference type="AlphaFoldDB" id="A0AAE0WQ64"/>
<dbReference type="InterPro" id="IPR032675">
    <property type="entry name" value="LRR_dom_sf"/>
</dbReference>
<organism evidence="1 2">
    <name type="scientific">Recurvomyces mirabilis</name>
    <dbReference type="NCBI Taxonomy" id="574656"/>
    <lineage>
        <taxon>Eukaryota</taxon>
        <taxon>Fungi</taxon>
        <taxon>Dikarya</taxon>
        <taxon>Ascomycota</taxon>
        <taxon>Pezizomycotina</taxon>
        <taxon>Dothideomycetes</taxon>
        <taxon>Dothideomycetidae</taxon>
        <taxon>Mycosphaerellales</taxon>
        <taxon>Teratosphaeriaceae</taxon>
        <taxon>Recurvomyces</taxon>
    </lineage>
</organism>